<evidence type="ECO:0000313" key="2">
    <source>
        <dbReference type="Proteomes" id="UP000266841"/>
    </source>
</evidence>
<reference evidence="1 2" key="1">
    <citation type="journal article" date="2012" name="Genome Biol.">
        <title>Genome and low-iron response of an oceanic diatom adapted to chronic iron limitation.</title>
        <authorList>
            <person name="Lommer M."/>
            <person name="Specht M."/>
            <person name="Roy A.S."/>
            <person name="Kraemer L."/>
            <person name="Andreson R."/>
            <person name="Gutowska M.A."/>
            <person name="Wolf J."/>
            <person name="Bergner S.V."/>
            <person name="Schilhabel M.B."/>
            <person name="Klostermeier U.C."/>
            <person name="Beiko R.G."/>
            <person name="Rosenstiel P."/>
            <person name="Hippler M."/>
            <person name="Laroche J."/>
        </authorList>
    </citation>
    <scope>NUCLEOTIDE SEQUENCE [LARGE SCALE GENOMIC DNA]</scope>
    <source>
        <strain evidence="1 2">CCMP1005</strain>
    </source>
</reference>
<evidence type="ECO:0000313" key="1">
    <source>
        <dbReference type="EMBL" id="EJK59453.1"/>
    </source>
</evidence>
<proteinExistence type="predicted"/>
<protein>
    <submittedName>
        <fullName evidence="1">Uncharacterized protein</fullName>
    </submittedName>
</protein>
<dbReference type="AlphaFoldDB" id="K0S019"/>
<name>K0S019_THAOC</name>
<organism evidence="1 2">
    <name type="scientific">Thalassiosira oceanica</name>
    <name type="common">Marine diatom</name>
    <dbReference type="NCBI Taxonomy" id="159749"/>
    <lineage>
        <taxon>Eukaryota</taxon>
        <taxon>Sar</taxon>
        <taxon>Stramenopiles</taxon>
        <taxon>Ochrophyta</taxon>
        <taxon>Bacillariophyta</taxon>
        <taxon>Coscinodiscophyceae</taxon>
        <taxon>Thalassiosirophycidae</taxon>
        <taxon>Thalassiosirales</taxon>
        <taxon>Thalassiosiraceae</taxon>
        <taxon>Thalassiosira</taxon>
    </lineage>
</organism>
<accession>K0S019</accession>
<sequence length="74" mass="7637">MKRSEAVCCPPPAEDPCPVCPGGITVDGATPVTDERTCDNLVSDAMLVESDDDVCESMLGLMETCCPEGSEAAA</sequence>
<keyword evidence="2" id="KW-1185">Reference proteome</keyword>
<dbReference type="Proteomes" id="UP000266841">
    <property type="component" value="Unassembled WGS sequence"/>
</dbReference>
<feature type="non-terminal residue" evidence="1">
    <location>
        <position position="74"/>
    </location>
</feature>
<dbReference type="EMBL" id="AGNL01022890">
    <property type="protein sequence ID" value="EJK59453.1"/>
    <property type="molecule type" value="Genomic_DNA"/>
</dbReference>
<gene>
    <name evidence="1" type="ORF">THAOC_20325</name>
</gene>
<comment type="caution">
    <text evidence="1">The sequence shown here is derived from an EMBL/GenBank/DDBJ whole genome shotgun (WGS) entry which is preliminary data.</text>
</comment>